<reference evidence="9" key="2">
    <citation type="submission" date="2019-06" db="EMBL/GenBank/DDBJ databases">
        <title>Co-occurence of chitin degradation, pigmentation and bioactivity in marine Pseudoalteromonas.</title>
        <authorList>
            <person name="Sonnenschein E.C."/>
            <person name="Bech P.K."/>
        </authorList>
    </citation>
    <scope>NUCLEOTIDE SEQUENCE [LARGE SCALE GENOMIC DNA]</scope>
    <source>
        <strain evidence="9">S1607</strain>
    </source>
</reference>
<dbReference type="InterPro" id="IPR002692">
    <property type="entry name" value="S45"/>
</dbReference>
<dbReference type="GO" id="GO:0017000">
    <property type="term" value="P:antibiotic biosynthetic process"/>
    <property type="evidence" value="ECO:0007669"/>
    <property type="project" value="InterPro"/>
</dbReference>
<dbReference type="InterPro" id="IPR029055">
    <property type="entry name" value="Ntn_hydrolases_N"/>
</dbReference>
<evidence type="ECO:0000313" key="8">
    <source>
        <dbReference type="EMBL" id="TMN78783.1"/>
    </source>
</evidence>
<comment type="subunit">
    <text evidence="4">Heterodimer of an alpha subunit and a beta subunit processed from the same precursor.</text>
</comment>
<dbReference type="Gene3D" id="2.30.120.10">
    <property type="match status" value="1"/>
</dbReference>
<dbReference type="AlphaFoldDB" id="A0AAQ2EW47"/>
<comment type="caution">
    <text evidence="8">The sequence shown here is derived from an EMBL/GenBank/DDBJ whole genome shotgun (WGS) entry which is preliminary data.</text>
</comment>
<feature type="compositionally biased region" description="Polar residues" evidence="7">
    <location>
        <begin position="761"/>
        <end position="776"/>
    </location>
</feature>
<gene>
    <name evidence="8" type="ORF">CWB74_07235</name>
</gene>
<feature type="compositionally biased region" description="Polar residues" evidence="7">
    <location>
        <begin position="784"/>
        <end position="799"/>
    </location>
</feature>
<evidence type="ECO:0000256" key="2">
    <source>
        <dbReference type="ARBA" id="ARBA00022801"/>
    </source>
</evidence>
<dbReference type="PANTHER" id="PTHR34218:SF4">
    <property type="entry name" value="ACYL-HOMOSERINE LACTONE ACYLASE QUIP"/>
    <property type="match status" value="1"/>
</dbReference>
<keyword evidence="6" id="KW-0106">Calcium</keyword>
<feature type="binding site" evidence="6">
    <location>
        <position position="327"/>
    </location>
    <ligand>
        <name>Ca(2+)</name>
        <dbReference type="ChEBI" id="CHEBI:29108"/>
    </ligand>
</feature>
<dbReference type="InterPro" id="IPR023343">
    <property type="entry name" value="Penicillin_amidase_dom1"/>
</dbReference>
<protein>
    <submittedName>
        <fullName evidence="8">Penicillin acylase family protein</fullName>
    </submittedName>
</protein>
<comment type="similarity">
    <text evidence="1">Belongs to the peptidase S45 family.</text>
</comment>
<dbReference type="CDD" id="cd03747">
    <property type="entry name" value="Ntn_PGA_like"/>
    <property type="match status" value="1"/>
</dbReference>
<feature type="binding site" evidence="6">
    <location>
        <position position="324"/>
    </location>
    <ligand>
        <name>Ca(2+)</name>
        <dbReference type="ChEBI" id="CHEBI:29108"/>
    </ligand>
</feature>
<keyword evidence="3" id="KW-0865">Zymogen</keyword>
<dbReference type="GO" id="GO:0046872">
    <property type="term" value="F:metal ion binding"/>
    <property type="evidence" value="ECO:0007669"/>
    <property type="project" value="UniProtKB-KW"/>
</dbReference>
<dbReference type="InterPro" id="IPR043147">
    <property type="entry name" value="Penicillin_amidase_A-knob"/>
</dbReference>
<keyword evidence="6" id="KW-0479">Metal-binding</keyword>
<dbReference type="RefSeq" id="WP_045965593.1">
    <property type="nucleotide sequence ID" value="NZ_JXXW01000064.1"/>
</dbReference>
<accession>A0AAQ2EW47</accession>
<dbReference type="Proteomes" id="UP000305423">
    <property type="component" value="Unassembled WGS sequence"/>
</dbReference>
<evidence type="ECO:0000256" key="6">
    <source>
        <dbReference type="PIRSR" id="PIRSR001227-2"/>
    </source>
</evidence>
<feature type="region of interest" description="Disordered" evidence="7">
    <location>
        <begin position="761"/>
        <end position="799"/>
    </location>
</feature>
<dbReference type="Pfam" id="PF01804">
    <property type="entry name" value="Penicil_amidase"/>
    <property type="match status" value="1"/>
</dbReference>
<keyword evidence="2" id="KW-0378">Hydrolase</keyword>
<organism evidence="8 9">
    <name type="scientific">Pseudoalteromonas piscicida</name>
    <dbReference type="NCBI Taxonomy" id="43662"/>
    <lineage>
        <taxon>Bacteria</taxon>
        <taxon>Pseudomonadati</taxon>
        <taxon>Pseudomonadota</taxon>
        <taxon>Gammaproteobacteria</taxon>
        <taxon>Alteromonadales</taxon>
        <taxon>Pseudoalteromonadaceae</taxon>
        <taxon>Pseudoalteromonas</taxon>
    </lineage>
</organism>
<dbReference type="Gene3D" id="3.60.20.10">
    <property type="entry name" value="Glutamine Phosphoribosylpyrophosphate, subunit 1, domain 1"/>
    <property type="match status" value="1"/>
</dbReference>
<proteinExistence type="inferred from homology"/>
<dbReference type="GO" id="GO:0016811">
    <property type="term" value="F:hydrolase activity, acting on carbon-nitrogen (but not peptide) bonds, in linear amides"/>
    <property type="evidence" value="ECO:0007669"/>
    <property type="project" value="InterPro"/>
</dbReference>
<dbReference type="SUPFAM" id="SSF56235">
    <property type="entry name" value="N-terminal nucleophile aminohydrolases (Ntn hydrolases)"/>
    <property type="match status" value="1"/>
</dbReference>
<name>A0AAQ2EW47_PSEO7</name>
<dbReference type="EMBL" id="PNEL01000018">
    <property type="protein sequence ID" value="TMN78783.1"/>
    <property type="molecule type" value="Genomic_DNA"/>
</dbReference>
<dbReference type="PANTHER" id="PTHR34218">
    <property type="entry name" value="PEPTIDASE S45 PENICILLIN AMIDASE"/>
    <property type="match status" value="1"/>
</dbReference>
<evidence type="ECO:0000256" key="7">
    <source>
        <dbReference type="SAM" id="MobiDB-lite"/>
    </source>
</evidence>
<dbReference type="PIRSF" id="PIRSF001227">
    <property type="entry name" value="Pen_acylase"/>
    <property type="match status" value="1"/>
</dbReference>
<evidence type="ECO:0000313" key="9">
    <source>
        <dbReference type="Proteomes" id="UP000305423"/>
    </source>
</evidence>
<reference evidence="8 9" key="1">
    <citation type="submission" date="2017-12" db="EMBL/GenBank/DDBJ databases">
        <authorList>
            <person name="Paulsen S."/>
            <person name="Gram L.K."/>
        </authorList>
    </citation>
    <scope>NUCLEOTIDE SEQUENCE [LARGE SCALE GENOMIC DNA]</scope>
    <source>
        <strain evidence="8 9">S1607</strain>
    </source>
</reference>
<evidence type="ECO:0000256" key="3">
    <source>
        <dbReference type="ARBA" id="ARBA00023145"/>
    </source>
</evidence>
<comment type="cofactor">
    <cofactor evidence="6">
        <name>Ca(2+)</name>
        <dbReference type="ChEBI" id="CHEBI:29108"/>
    </cofactor>
    <text evidence="6">Binds 1 Ca(2+) ion per dimer.</text>
</comment>
<dbReference type="InterPro" id="IPR043146">
    <property type="entry name" value="Penicillin_amidase_N_B-knob"/>
</dbReference>
<dbReference type="Gene3D" id="1.10.1400.10">
    <property type="match status" value="1"/>
</dbReference>
<evidence type="ECO:0000256" key="5">
    <source>
        <dbReference type="PIRSR" id="PIRSR001227-1"/>
    </source>
</evidence>
<feature type="active site" description="Nucleophile" evidence="5">
    <location>
        <position position="252"/>
    </location>
</feature>
<evidence type="ECO:0000256" key="4">
    <source>
        <dbReference type="ARBA" id="ARBA00038735"/>
    </source>
</evidence>
<dbReference type="InterPro" id="IPR014395">
    <property type="entry name" value="Pen/GL7ACA/AHL_acylase"/>
</dbReference>
<evidence type="ECO:0000256" key="1">
    <source>
        <dbReference type="ARBA" id="ARBA00006586"/>
    </source>
</evidence>
<sequence>MGSVLKRFVLLLLIMLGIALTYIFTTFKFDSGKEVELRLQDSHGSLVSLSFSNNMVTAIQGETDLAAFFGVGYAHARDRLWQLEVQRRFAKGELSAVFGEDTVTIDAQMRALGLYHAAEKALQSLSPQAQNSLKAYAAGINYYLAQSAQLPPEFVLLDVYPDPWQPLDTLAMAKLLAYNLSDGMWQDLTRFSSLRILDKQAQFELFYSHCQDAYQTLASPSAGTEQINLASLTNLHTALEQQRLRGGQYVGSNAWAVAAKHTQSGHAIVSGDPHLGLKAPSPWYAVSVKGDKIDAAGMSLTGIPVVIFGQNKQVAWTATNMMADTQDLQLERINPQNRSQYWYQGQWQEFSYRTEYIAVRAQFPEALRPASPARKITIRETLNGPVINDVFGISDTPMSLRWTALLDRDTSYDAFYQLNYARNWQDFRDALGLLTAPALNFLYGDIDGLIGYQAAGLLPRKTTPLGLYPVADDGVAESWQSFIPFTELPSTFNPYSGILVSANNRITNADYPYYISCDWAPDFRKDRITQLLEEKINQGVKLTAGDMQVIQTDEFSADALVLQTYLSQIEARSETQRQAIDLITSWDGQMSAHSNAATVFYVWAKHIRNGLFGDDFQLSYRLDSVAEQQWLSNLYRNTSYTQVATALTEQADLWCTKQCNEVVLDALDSAIAELRKQLGSDMSDWLWGDIHQTVYFHDPFSRVDLLKPLFEIRNSTGGGPNTIKVSVPNYVDSVGYERRFGVSHRQIMVVDGSYHQHLFSNSTSQTGNPLSFSYSAGSDEMNGDQYQPISNPSSTRKVQ</sequence>
<dbReference type="Gene3D" id="1.10.439.10">
    <property type="entry name" value="Penicillin Amidohydrolase, domain 1"/>
    <property type="match status" value="1"/>
</dbReference>